<dbReference type="Gene3D" id="2.130.10.130">
    <property type="entry name" value="Integrin alpha, N-terminal"/>
    <property type="match status" value="2"/>
</dbReference>
<keyword evidence="6" id="KW-1185">Reference proteome</keyword>
<name>A0A6I4IIX2_9FLAO</name>
<dbReference type="SUPFAM" id="SSF69318">
    <property type="entry name" value="Integrin alpha N-terminal domain"/>
    <property type="match status" value="1"/>
</dbReference>
<dbReference type="InterPro" id="IPR011519">
    <property type="entry name" value="UnbV_ASPIC"/>
</dbReference>
<feature type="domain" description="Secretion system C-terminal sorting" evidence="4">
    <location>
        <begin position="620"/>
        <end position="684"/>
    </location>
</feature>
<dbReference type="AlphaFoldDB" id="A0A6I4IIX2"/>
<keyword evidence="1 2" id="KW-0732">Signal</keyword>
<organism evidence="5 6">
    <name type="scientific">Flavobacterium profundi</name>
    <dbReference type="NCBI Taxonomy" id="1774945"/>
    <lineage>
        <taxon>Bacteria</taxon>
        <taxon>Pseudomonadati</taxon>
        <taxon>Bacteroidota</taxon>
        <taxon>Flavobacteriia</taxon>
        <taxon>Flavobacteriales</taxon>
        <taxon>Flavobacteriaceae</taxon>
        <taxon>Flavobacterium</taxon>
    </lineage>
</organism>
<evidence type="ECO:0000259" key="4">
    <source>
        <dbReference type="Pfam" id="PF18962"/>
    </source>
</evidence>
<protein>
    <submittedName>
        <fullName evidence="5">T9SS type A sorting domain-containing protein</fullName>
    </submittedName>
</protein>
<dbReference type="Proteomes" id="UP000431264">
    <property type="component" value="Unassembled WGS sequence"/>
</dbReference>
<dbReference type="EMBL" id="WQLW01000007">
    <property type="protein sequence ID" value="MVO09534.1"/>
    <property type="molecule type" value="Genomic_DNA"/>
</dbReference>
<dbReference type="InterPro" id="IPR013517">
    <property type="entry name" value="FG-GAP"/>
</dbReference>
<evidence type="ECO:0000259" key="3">
    <source>
        <dbReference type="Pfam" id="PF07593"/>
    </source>
</evidence>
<feature type="domain" description="ASPIC/UnbV" evidence="3">
    <location>
        <begin position="533"/>
        <end position="600"/>
    </location>
</feature>
<feature type="signal peptide" evidence="2">
    <location>
        <begin position="1"/>
        <end position="38"/>
    </location>
</feature>
<reference evidence="6" key="1">
    <citation type="submission" date="2019-05" db="EMBL/GenBank/DDBJ databases">
        <title>Flavobacterium profundi sp. nov., isolated from a deep-sea seamount.</title>
        <authorList>
            <person name="Zhang D.-C."/>
        </authorList>
    </citation>
    <scope>NUCLEOTIDE SEQUENCE [LARGE SCALE GENOMIC DNA]</scope>
    <source>
        <strain evidence="6">TP390</strain>
    </source>
</reference>
<dbReference type="InterPro" id="IPR026444">
    <property type="entry name" value="Secre_tail"/>
</dbReference>
<gene>
    <name evidence="5" type="ORF">GOQ30_10225</name>
</gene>
<accession>A0A6I4IIX2</accession>
<dbReference type="InterPro" id="IPR027039">
    <property type="entry name" value="Crtac1"/>
</dbReference>
<dbReference type="NCBIfam" id="TIGR04183">
    <property type="entry name" value="Por_Secre_tail"/>
    <property type="match status" value="1"/>
</dbReference>
<evidence type="ECO:0000313" key="6">
    <source>
        <dbReference type="Proteomes" id="UP000431264"/>
    </source>
</evidence>
<dbReference type="PANTHER" id="PTHR16026">
    <property type="entry name" value="CARTILAGE ACIDIC PROTEIN 1"/>
    <property type="match status" value="1"/>
</dbReference>
<evidence type="ECO:0000256" key="2">
    <source>
        <dbReference type="SAM" id="SignalP"/>
    </source>
</evidence>
<dbReference type="PANTHER" id="PTHR16026:SF0">
    <property type="entry name" value="CARTILAGE ACIDIC PROTEIN 1"/>
    <property type="match status" value="1"/>
</dbReference>
<dbReference type="InterPro" id="IPR028994">
    <property type="entry name" value="Integrin_alpha_N"/>
</dbReference>
<evidence type="ECO:0000256" key="1">
    <source>
        <dbReference type="ARBA" id="ARBA00022729"/>
    </source>
</evidence>
<dbReference type="Pfam" id="PF07593">
    <property type="entry name" value="UnbV_ASPIC"/>
    <property type="match status" value="1"/>
</dbReference>
<dbReference type="Pfam" id="PF18962">
    <property type="entry name" value="Por_Secre_tail"/>
    <property type="match status" value="1"/>
</dbReference>
<feature type="chain" id="PRO_5026195886" evidence="2">
    <location>
        <begin position="39"/>
        <end position="692"/>
    </location>
</feature>
<dbReference type="OrthoDB" id="9816120at2"/>
<proteinExistence type="predicted"/>
<comment type="caution">
    <text evidence="5">The sequence shown here is derived from an EMBL/GenBank/DDBJ whole genome shotgun (WGS) entry which is preliminary data.</text>
</comment>
<sequence length="692" mass="75922">MDQLLTRMSLKNKPNKKPKNMKKTTLFFLLSLCFYSFAQDDCASAVTVTTGTYTVGQINGTQIPQSCINNNATAGEWYKYVADDSYTVTVTTDLAINICKDTRVHIYSGDCSNLICVAGDDDSGIIQCNNGNTNSYLSIVSFNTTPGTTYYIAFDNRWSTSGFEFQLSEVPYVAPPVSFTQQPISSNATICCVVDMNGDYLDDIVTVSSNAMTILKQNVGGGFTSSTISLPSLTATPTWSIAAGDYDKNGFNDLVFGSGSRLTIVKADATGTNYTEVPYPQNIFTQRTNFIDINNDGNLDLWACHDVAQSHAYRNMGSGDLVFDISLMETLPVGGNYQSMWTDYDNDGDMDMYLAKCRGGAPVGDSQRINLLYKNNGDGTFTESGAVAGINDGSQSWSTAIEDFDNDGDMDFLLSNISDTNKFYLNNGDGTFTDIYASTGIDPQVGSWEVQAADFNNDGWIDFLWQNGKELYLNNGDLTFTGYDLTFSEGGIGDLNNDGFLDVQFASNVFYNVPNANHWIKINLQGLISNQNGIGARVEIYGNWGKQIREIRSGHGFSHQSTMNAHFGIGSETNVDQVIIRWPSGIIDVIDNPNVDQALTILEGSSPLDVTTFNTDNFEVYPNPSSDFIRITNAEKLQIKSIAIYAMHGALVKKITDGSSQIKINDLKEGIYMLTLETTAGEKFSRNFVKKN</sequence>
<dbReference type="Pfam" id="PF13517">
    <property type="entry name" value="FG-GAP_3"/>
    <property type="match status" value="3"/>
</dbReference>
<evidence type="ECO:0000313" key="5">
    <source>
        <dbReference type="EMBL" id="MVO09534.1"/>
    </source>
</evidence>